<dbReference type="RefSeq" id="WP_131838845.1">
    <property type="nucleotide sequence ID" value="NZ_SLWB01000005.1"/>
</dbReference>
<protein>
    <recommendedName>
        <fullName evidence="9">Acetylglutamate kinase</fullName>
        <ecNumber evidence="9">2.7.2.8</ecNumber>
    </recommendedName>
    <alternativeName>
        <fullName evidence="9">N-acetyl-L-glutamate 5-phosphotransferase</fullName>
    </alternativeName>
    <alternativeName>
        <fullName evidence="9">NAG kinase</fullName>
        <shortName evidence="9">NAGK</shortName>
    </alternativeName>
</protein>
<comment type="catalytic activity">
    <reaction evidence="8 9">
        <text>N-acetyl-L-glutamate + ATP = N-acetyl-L-glutamyl 5-phosphate + ADP</text>
        <dbReference type="Rhea" id="RHEA:14629"/>
        <dbReference type="ChEBI" id="CHEBI:30616"/>
        <dbReference type="ChEBI" id="CHEBI:44337"/>
        <dbReference type="ChEBI" id="CHEBI:57936"/>
        <dbReference type="ChEBI" id="CHEBI:456216"/>
        <dbReference type="EC" id="2.7.2.8"/>
    </reaction>
</comment>
<feature type="binding site" evidence="9">
    <location>
        <position position="60"/>
    </location>
    <ligand>
        <name>substrate</name>
    </ligand>
</feature>
<dbReference type="EC" id="2.7.2.8" evidence="9"/>
<dbReference type="PIRSF" id="PIRSF000728">
    <property type="entry name" value="NAGK"/>
    <property type="match status" value="1"/>
</dbReference>
<evidence type="ECO:0000256" key="2">
    <source>
        <dbReference type="ARBA" id="ARBA00022571"/>
    </source>
</evidence>
<keyword evidence="7 9" id="KW-0067">ATP-binding</keyword>
<organism evidence="11 12">
    <name type="scientific">Acetobacteroides hydrogenigenes</name>
    <dbReference type="NCBI Taxonomy" id="979970"/>
    <lineage>
        <taxon>Bacteria</taxon>
        <taxon>Pseudomonadati</taxon>
        <taxon>Bacteroidota</taxon>
        <taxon>Bacteroidia</taxon>
        <taxon>Bacteroidales</taxon>
        <taxon>Rikenellaceae</taxon>
        <taxon>Acetobacteroides</taxon>
    </lineage>
</organism>
<feature type="site" description="Transition state stabilizer" evidence="9">
    <location>
        <position position="223"/>
    </location>
</feature>
<dbReference type="Proteomes" id="UP000294830">
    <property type="component" value="Unassembled WGS sequence"/>
</dbReference>
<dbReference type="OrthoDB" id="9803155at2"/>
<keyword evidence="9" id="KW-0963">Cytoplasm</keyword>
<keyword evidence="3 9" id="KW-0028">Amino-acid biosynthesis</keyword>
<dbReference type="Pfam" id="PF00696">
    <property type="entry name" value="AA_kinase"/>
    <property type="match status" value="1"/>
</dbReference>
<evidence type="ECO:0000256" key="7">
    <source>
        <dbReference type="ARBA" id="ARBA00022840"/>
    </source>
</evidence>
<dbReference type="NCBIfam" id="TIGR00761">
    <property type="entry name" value="argB"/>
    <property type="match status" value="1"/>
</dbReference>
<feature type="site" description="Transition state stabilizer" evidence="9">
    <location>
        <position position="6"/>
    </location>
</feature>
<keyword evidence="12" id="KW-1185">Reference proteome</keyword>
<evidence type="ECO:0000256" key="5">
    <source>
        <dbReference type="ARBA" id="ARBA00022741"/>
    </source>
</evidence>
<dbReference type="HAMAP" id="MF_00082">
    <property type="entry name" value="ArgB"/>
    <property type="match status" value="1"/>
</dbReference>
<dbReference type="PANTHER" id="PTHR23342">
    <property type="entry name" value="N-ACETYLGLUTAMATE SYNTHASE"/>
    <property type="match status" value="1"/>
</dbReference>
<dbReference type="GO" id="GO:0042450">
    <property type="term" value="P:L-arginine biosynthetic process via ornithine"/>
    <property type="evidence" value="ECO:0007669"/>
    <property type="project" value="UniProtKB-UniRule"/>
</dbReference>
<dbReference type="GO" id="GO:0005524">
    <property type="term" value="F:ATP binding"/>
    <property type="evidence" value="ECO:0007669"/>
    <property type="project" value="UniProtKB-UniRule"/>
</dbReference>
<evidence type="ECO:0000256" key="6">
    <source>
        <dbReference type="ARBA" id="ARBA00022777"/>
    </source>
</evidence>
<evidence type="ECO:0000256" key="9">
    <source>
        <dbReference type="HAMAP-Rule" id="MF_00082"/>
    </source>
</evidence>
<comment type="similarity">
    <text evidence="9">Belongs to the acetylglutamate kinase family. ArgB subfamily.</text>
</comment>
<keyword evidence="5 9" id="KW-0547">Nucleotide-binding</keyword>
<feature type="domain" description="Aspartate/glutamate/uridylate kinase" evidence="10">
    <location>
        <begin position="1"/>
        <end position="241"/>
    </location>
</feature>
<evidence type="ECO:0000256" key="3">
    <source>
        <dbReference type="ARBA" id="ARBA00022605"/>
    </source>
</evidence>
<dbReference type="GO" id="GO:0003991">
    <property type="term" value="F:acetylglutamate kinase activity"/>
    <property type="evidence" value="ECO:0007669"/>
    <property type="project" value="UniProtKB-UniRule"/>
</dbReference>
<dbReference type="UniPathway" id="UPA00068">
    <property type="reaction ID" value="UER00107"/>
</dbReference>
<feature type="binding site" evidence="9">
    <location>
        <begin position="38"/>
        <end position="39"/>
    </location>
    <ligand>
        <name>substrate</name>
    </ligand>
</feature>
<evidence type="ECO:0000256" key="8">
    <source>
        <dbReference type="ARBA" id="ARBA00048141"/>
    </source>
</evidence>
<dbReference type="SUPFAM" id="SSF53633">
    <property type="entry name" value="Carbamate kinase-like"/>
    <property type="match status" value="1"/>
</dbReference>
<evidence type="ECO:0000256" key="4">
    <source>
        <dbReference type="ARBA" id="ARBA00022679"/>
    </source>
</evidence>
<keyword evidence="2 9" id="KW-0055">Arginine biosynthesis</keyword>
<keyword evidence="6 9" id="KW-0418">Kinase</keyword>
<sequence>MITIVKIGGNVIDNPALLSDFLDKFAQIDGPKVLIHGGGKIATELSLRLGVEPQLVDGRRITNAETIDIVTMVYAGLVNKKMVAALQARGCNAIGLSGADANIICGVQRPKEPVDFGFVADLNENSVHDDHLKQLLYDGFTPVFSAIVHDGKGNLLNCNADTIASAIAVALSKKGDTKLVYCFEKKGVLKDINDDSSVISLIKKDEFGELVSTGVVAKGMLPKLQNSFDALAKGVGSVVITQAEDVLTASGAPLACGTTLSL</sequence>
<dbReference type="AlphaFoldDB" id="A0A4V2RPT2"/>
<dbReference type="CDD" id="cd04238">
    <property type="entry name" value="AAK_NAGK-like"/>
    <property type="match status" value="1"/>
</dbReference>
<comment type="subcellular location">
    <subcellularLocation>
        <location evidence="9">Cytoplasm</location>
    </subcellularLocation>
</comment>
<gene>
    <name evidence="9" type="primary">argB</name>
    <name evidence="11" type="ORF">CLV25_10521</name>
</gene>
<dbReference type="InterPro" id="IPR037528">
    <property type="entry name" value="ArgB"/>
</dbReference>
<dbReference type="EMBL" id="SLWB01000005">
    <property type="protein sequence ID" value="TCN68820.1"/>
    <property type="molecule type" value="Genomic_DNA"/>
</dbReference>
<dbReference type="PANTHER" id="PTHR23342:SF0">
    <property type="entry name" value="N-ACETYLGLUTAMATE SYNTHASE, MITOCHONDRIAL"/>
    <property type="match status" value="1"/>
</dbReference>
<evidence type="ECO:0000313" key="11">
    <source>
        <dbReference type="EMBL" id="TCN68820.1"/>
    </source>
</evidence>
<evidence type="ECO:0000313" key="12">
    <source>
        <dbReference type="Proteomes" id="UP000294830"/>
    </source>
</evidence>
<name>A0A4V2RPT2_9BACT</name>
<dbReference type="InterPro" id="IPR036393">
    <property type="entry name" value="AceGlu_kinase-like_sf"/>
</dbReference>
<accession>A0A4V2RPT2</accession>
<evidence type="ECO:0000256" key="1">
    <source>
        <dbReference type="ARBA" id="ARBA00004828"/>
    </source>
</evidence>
<feature type="binding site" evidence="9">
    <location>
        <position position="157"/>
    </location>
    <ligand>
        <name>substrate</name>
    </ligand>
</feature>
<comment type="pathway">
    <text evidence="1 9">Amino-acid biosynthesis; L-arginine biosynthesis; N(2)-acetyl-L-ornithine from L-glutamate: step 2/4.</text>
</comment>
<evidence type="ECO:0000259" key="10">
    <source>
        <dbReference type="Pfam" id="PF00696"/>
    </source>
</evidence>
<keyword evidence="4 9" id="KW-0808">Transferase</keyword>
<dbReference type="InterPro" id="IPR001048">
    <property type="entry name" value="Asp/Glu/Uridylate_kinase"/>
</dbReference>
<reference evidence="11 12" key="1">
    <citation type="submission" date="2019-03" db="EMBL/GenBank/DDBJ databases">
        <title>Genomic Encyclopedia of Archaeal and Bacterial Type Strains, Phase II (KMG-II): from individual species to whole genera.</title>
        <authorList>
            <person name="Goeker M."/>
        </authorList>
    </citation>
    <scope>NUCLEOTIDE SEQUENCE [LARGE SCALE GENOMIC DNA]</scope>
    <source>
        <strain evidence="11 12">RL-C</strain>
    </source>
</reference>
<proteinExistence type="inferred from homology"/>
<dbReference type="GO" id="GO:0005737">
    <property type="term" value="C:cytoplasm"/>
    <property type="evidence" value="ECO:0007669"/>
    <property type="project" value="UniProtKB-SubCell"/>
</dbReference>
<dbReference type="Gene3D" id="3.40.1160.10">
    <property type="entry name" value="Acetylglutamate kinase-like"/>
    <property type="match status" value="1"/>
</dbReference>
<dbReference type="InterPro" id="IPR004662">
    <property type="entry name" value="AcgluKinase_fam"/>
</dbReference>
<comment type="function">
    <text evidence="9">Catalyzes the ATP-dependent phosphorylation of N-acetyl-L-glutamate.</text>
</comment>
<comment type="caution">
    <text evidence="11">The sequence shown here is derived from an EMBL/GenBank/DDBJ whole genome shotgun (WGS) entry which is preliminary data.</text>
</comment>